<organism evidence="8">
    <name type="scientific">Granulicella tundricola (strain ATCC BAA-1859 / DSM 23138 / MP5ACTX9)</name>
    <dbReference type="NCBI Taxonomy" id="1198114"/>
    <lineage>
        <taxon>Bacteria</taxon>
        <taxon>Pseudomonadati</taxon>
        <taxon>Acidobacteriota</taxon>
        <taxon>Terriglobia</taxon>
        <taxon>Terriglobales</taxon>
        <taxon>Acidobacteriaceae</taxon>
        <taxon>Granulicella</taxon>
    </lineage>
</organism>
<dbReference type="PANTHER" id="PTHR30509">
    <property type="entry name" value="P-HYDROXYBENZOIC ACID EFFLUX PUMP SUBUNIT-RELATED"/>
    <property type="match status" value="1"/>
</dbReference>
<keyword evidence="8" id="KW-1185">Reference proteome</keyword>
<feature type="transmembrane region" description="Helical" evidence="6">
    <location>
        <begin position="502"/>
        <end position="520"/>
    </location>
</feature>
<dbReference type="Proteomes" id="UP000000343">
    <property type="component" value="Chromosome"/>
</dbReference>
<protein>
    <submittedName>
        <fullName evidence="7">Fusaric acid resistance protein conserved region</fullName>
    </submittedName>
</protein>
<evidence type="ECO:0000256" key="1">
    <source>
        <dbReference type="ARBA" id="ARBA00004651"/>
    </source>
</evidence>
<reference evidence="8" key="1">
    <citation type="submission" date="2011-01" db="EMBL/GenBank/DDBJ databases">
        <title>Complete sequence of chromosome of Acidobacterium sp. MP5ACTX9.</title>
        <authorList>
            <consortium name="US DOE Joint Genome Institute"/>
            <person name="Lucas S."/>
            <person name="Copeland A."/>
            <person name="Lapidus A."/>
            <person name="Cheng J.-F."/>
            <person name="Goodwin L."/>
            <person name="Pitluck S."/>
            <person name="Teshima H."/>
            <person name="Detter J.C."/>
            <person name="Han C."/>
            <person name="Tapia R."/>
            <person name="Land M."/>
            <person name="Hauser L."/>
            <person name="Kyrpides N."/>
            <person name="Ivanova N."/>
            <person name="Ovchinnikova G."/>
            <person name="Pagani I."/>
            <person name="Rawat S.R."/>
            <person name="Mannisto M."/>
            <person name="Haggblom M.M."/>
            <person name="Woyke T."/>
        </authorList>
    </citation>
    <scope>NUCLEOTIDE SEQUENCE [LARGE SCALE GENOMIC DNA]</scope>
    <source>
        <strain evidence="8">MP5ACTX9</strain>
    </source>
</reference>
<proteinExistence type="predicted"/>
<gene>
    <name evidence="7" type="ordered locus">AciX9_1529</name>
</gene>
<evidence type="ECO:0000256" key="4">
    <source>
        <dbReference type="ARBA" id="ARBA00022989"/>
    </source>
</evidence>
<feature type="transmembrane region" description="Helical" evidence="6">
    <location>
        <begin position="418"/>
        <end position="441"/>
    </location>
</feature>
<accession>E8WX21</accession>
<dbReference type="PaxDb" id="1198114-AciX9_1529"/>
<keyword evidence="4 6" id="KW-1133">Transmembrane helix</keyword>
<feature type="transmembrane region" description="Helical" evidence="6">
    <location>
        <begin position="447"/>
        <end position="465"/>
    </location>
</feature>
<evidence type="ECO:0000256" key="3">
    <source>
        <dbReference type="ARBA" id="ARBA00022692"/>
    </source>
</evidence>
<dbReference type="HOGENOM" id="CLU_398887_0_0_0"/>
<feature type="transmembrane region" description="Helical" evidence="6">
    <location>
        <begin position="163"/>
        <end position="184"/>
    </location>
</feature>
<dbReference type="STRING" id="1198114.AciX9_1529"/>
<dbReference type="PANTHER" id="PTHR30509:SF9">
    <property type="entry name" value="MULTIDRUG RESISTANCE PROTEIN MDTO"/>
    <property type="match status" value="1"/>
</dbReference>
<dbReference type="KEGG" id="acm:AciX9_1529"/>
<dbReference type="AlphaFoldDB" id="E8WX21"/>
<evidence type="ECO:0000256" key="2">
    <source>
        <dbReference type="ARBA" id="ARBA00022475"/>
    </source>
</evidence>
<dbReference type="RefSeq" id="WP_013579901.1">
    <property type="nucleotide sequence ID" value="NC_015064.1"/>
</dbReference>
<feature type="transmembrane region" description="Helical" evidence="6">
    <location>
        <begin position="111"/>
        <end position="128"/>
    </location>
</feature>
<evidence type="ECO:0000313" key="8">
    <source>
        <dbReference type="Proteomes" id="UP000000343"/>
    </source>
</evidence>
<feature type="transmembrane region" description="Helical" evidence="6">
    <location>
        <begin position="42"/>
        <end position="71"/>
    </location>
</feature>
<keyword evidence="5 6" id="KW-0472">Membrane</keyword>
<dbReference type="eggNOG" id="COG1289">
    <property type="taxonomic scope" value="Bacteria"/>
</dbReference>
<name>E8WX21_GRATM</name>
<sequence length="698" mass="76363">MPVSALPRTPAAGLLLPRPTWAQALLQDLQPVPGRLHSTLRIVLASVIALLLLETLQMPFISLGLYFMFLVGRDSPAISFRTSFISLLQICFIIFLELSVVIVFDNDPMARLLSVVIVTFISAMILVATNYPALGPSGGLIFCTVISLWELHAPADRLVKTSLYLIGTFTISLGCAVAVEYIFAVRNPADQLQEQRRIRYHALAEMFQAFADGAPLAKRFEAATQVSRLASAGQSGMIQLYNDIVERNLDTGALPIAARPRITMLAQLMDISAAFGLQSYAVDDPELRERCARLAEDCHEIAPSFFRLPQKDLARREFETGSLLGRVENMIHTIMTMPMSGPEVNNRELVSLPSHKVPFFIPGAVRSPDSVAFALKISMCATFCYILYHALHWPGISTCVTTVLVTGLSSTGAIKQKLIFRVFGAIIGGLILGIGSTSLLFPHMDSITSLVVLTACVSFIAAWVAAGPKFNYIGLQIAFAFFSVAFTGFSAPTELAPARDRFMGILIALALMAFVFDLLWPVRTVTVMRRNLASVLRLGVDLLETLNSTQHRADALRHGDVLRDQVGKTLTGLRSANGSVAYEFGAELEQHIQSGDTIMAAAVTAVALFWNQLAVLHEGSDHSLFTDPGLRALRHHLANNMTAMAEAVVEKKAIRIEDVRQLLEPGLLADSRHSEYARNTVARYEELEALTANLSLQI</sequence>
<feature type="transmembrane region" description="Helical" evidence="6">
    <location>
        <begin position="83"/>
        <end position="104"/>
    </location>
</feature>
<feature type="transmembrane region" description="Helical" evidence="6">
    <location>
        <begin position="385"/>
        <end position="406"/>
    </location>
</feature>
<keyword evidence="3 6" id="KW-0812">Transmembrane</keyword>
<comment type="subcellular location">
    <subcellularLocation>
        <location evidence="1">Cell membrane</location>
        <topology evidence="1">Multi-pass membrane protein</topology>
    </subcellularLocation>
</comment>
<evidence type="ECO:0000313" key="7">
    <source>
        <dbReference type="EMBL" id="ADW68582.1"/>
    </source>
</evidence>
<evidence type="ECO:0000256" key="5">
    <source>
        <dbReference type="ARBA" id="ARBA00023136"/>
    </source>
</evidence>
<dbReference type="GO" id="GO:0005886">
    <property type="term" value="C:plasma membrane"/>
    <property type="evidence" value="ECO:0007669"/>
    <property type="project" value="UniProtKB-SubCell"/>
</dbReference>
<feature type="transmembrane region" description="Helical" evidence="6">
    <location>
        <begin position="472"/>
        <end position="490"/>
    </location>
</feature>
<keyword evidence="2" id="KW-1003">Cell membrane</keyword>
<evidence type="ECO:0000256" key="6">
    <source>
        <dbReference type="SAM" id="Phobius"/>
    </source>
</evidence>
<dbReference type="EMBL" id="CP002480">
    <property type="protein sequence ID" value="ADW68582.1"/>
    <property type="molecule type" value="Genomic_DNA"/>
</dbReference>
<dbReference type="GO" id="GO:0022857">
    <property type="term" value="F:transmembrane transporter activity"/>
    <property type="evidence" value="ECO:0007669"/>
    <property type="project" value="InterPro"/>
</dbReference>
<dbReference type="OrthoDB" id="105720at2"/>